<gene>
    <name evidence="4" type="ORF">TEU_10745</name>
</gene>
<feature type="domain" description="PurM-like N-terminal" evidence="2">
    <location>
        <begin position="37"/>
        <end position="137"/>
    </location>
</feature>
<organism evidence="4 5">
    <name type="scientific">Thermococcus eurythermalis</name>
    <dbReference type="NCBI Taxonomy" id="1505907"/>
    <lineage>
        <taxon>Archaea</taxon>
        <taxon>Methanobacteriati</taxon>
        <taxon>Methanobacteriota</taxon>
        <taxon>Thermococci</taxon>
        <taxon>Thermococcales</taxon>
        <taxon>Thermococcaceae</taxon>
        <taxon>Thermococcus</taxon>
    </lineage>
</organism>
<protein>
    <submittedName>
        <fullName evidence="4">Hydrogenase</fullName>
    </submittedName>
</protein>
<dbReference type="InterPro" id="IPR011854">
    <property type="entry name" value="HypE"/>
</dbReference>
<dbReference type="PIRSF" id="PIRSF005644">
    <property type="entry name" value="Hdrgns_mtr_HypE"/>
    <property type="match status" value="1"/>
</dbReference>
<comment type="similarity">
    <text evidence="1">Belongs to the HypE family.</text>
</comment>
<dbReference type="HOGENOM" id="CLU_041631_0_0_2"/>
<dbReference type="PANTHER" id="PTHR30303">
    <property type="entry name" value="HYDROGENASE ISOENZYMES FORMATION PROTEIN HYPE"/>
    <property type="match status" value="1"/>
</dbReference>
<dbReference type="SUPFAM" id="SSF56042">
    <property type="entry name" value="PurM C-terminal domain-like"/>
    <property type="match status" value="1"/>
</dbReference>
<proteinExistence type="inferred from homology"/>
<reference evidence="4 5" key="1">
    <citation type="journal article" date="2015" name="Int. J. Syst. Evol. Microbiol.">
        <title>Thermococcus eurythermalis sp. nov., a conditional piezophilic hyperthermophilic archaeon with a wide temperature range isolated from an oil-immersed chimney in the Guaymas Basin.</title>
        <authorList>
            <person name="Zhao W."/>
            <person name="Zeng X."/>
            <person name="Xiao X."/>
        </authorList>
    </citation>
    <scope>NUCLEOTIDE SEQUENCE [LARGE SCALE GENOMIC DNA]</scope>
    <source>
        <strain evidence="4 5">A501</strain>
    </source>
</reference>
<dbReference type="GeneID" id="25153907"/>
<evidence type="ECO:0000313" key="5">
    <source>
        <dbReference type="Proteomes" id="UP000029980"/>
    </source>
</evidence>
<dbReference type="Gene3D" id="3.90.650.10">
    <property type="entry name" value="PurM-like C-terminal domain"/>
    <property type="match status" value="1"/>
</dbReference>
<evidence type="ECO:0000259" key="3">
    <source>
        <dbReference type="Pfam" id="PF02769"/>
    </source>
</evidence>
<dbReference type="Gene3D" id="3.30.1330.10">
    <property type="entry name" value="PurM-like, N-terminal domain"/>
    <property type="match status" value="1"/>
</dbReference>
<dbReference type="STRING" id="1505907.TEU_10745"/>
<keyword evidence="5" id="KW-1185">Reference proteome</keyword>
<dbReference type="InterPro" id="IPR010918">
    <property type="entry name" value="PurM-like_C_dom"/>
</dbReference>
<dbReference type="CDD" id="cd06061">
    <property type="entry name" value="PurM-like1"/>
    <property type="match status" value="1"/>
</dbReference>
<dbReference type="SUPFAM" id="SSF55326">
    <property type="entry name" value="PurM N-terminal domain-like"/>
    <property type="match status" value="1"/>
</dbReference>
<dbReference type="OrthoDB" id="31494at2157"/>
<dbReference type="AlphaFoldDB" id="A0A097QWC6"/>
<sequence>MKPGKLPPELLEKLVLSRLPSKGKGVIVGPGTGIDGAAMRVDGTLVASSDPITGATKRIGFYAVHVNANDVAVMGAEPRWFLTTILLPENADEGLLDEIIEEISNEAERLGVAVVGGHTEITPGLDRPIVVGTMLGEAERLVSPNGAKPGDAIVMTKWAGVEGASIIAEELRERLAPILGEEFLERASSLIEYLSVLPEARVLRKFANAMHDPTEGGVLNGLHEMADASGLGFRVYAERIPIREETKVLCNYLHLNPLGLISSGVLLAAVPRDLAKKVVEELMARGITASIIGEFLAEDKRVLVEDGEERPAWRPESDELWKVV</sequence>
<dbReference type="PANTHER" id="PTHR30303:SF4">
    <property type="entry name" value="HYDROGENASE EXPRESSION_FORMATION PROTEIN HYPE"/>
    <property type="match status" value="1"/>
</dbReference>
<dbReference type="GO" id="GO:0051604">
    <property type="term" value="P:protein maturation"/>
    <property type="evidence" value="ECO:0007669"/>
    <property type="project" value="TreeGrafter"/>
</dbReference>
<dbReference type="Pfam" id="PF02769">
    <property type="entry name" value="AIRS_C"/>
    <property type="match status" value="1"/>
</dbReference>
<dbReference type="InterPro" id="IPR016188">
    <property type="entry name" value="PurM-like_N"/>
</dbReference>
<dbReference type="InterPro" id="IPR036676">
    <property type="entry name" value="PurM-like_C_sf"/>
</dbReference>
<dbReference type="EMBL" id="CP008887">
    <property type="protein sequence ID" value="AIU70773.1"/>
    <property type="molecule type" value="Genomic_DNA"/>
</dbReference>
<evidence type="ECO:0000313" key="4">
    <source>
        <dbReference type="EMBL" id="AIU70773.1"/>
    </source>
</evidence>
<name>A0A097QWC6_9EURY</name>
<accession>A0A097QWC6</accession>
<dbReference type="RefSeq" id="WP_050003732.1">
    <property type="nucleotide sequence ID" value="NZ_CP008887.1"/>
</dbReference>
<dbReference type="Pfam" id="PF00586">
    <property type="entry name" value="AIRS"/>
    <property type="match status" value="1"/>
</dbReference>
<evidence type="ECO:0000259" key="2">
    <source>
        <dbReference type="Pfam" id="PF00586"/>
    </source>
</evidence>
<dbReference type="KEGG" id="teu:TEU_10745"/>
<evidence type="ECO:0000256" key="1">
    <source>
        <dbReference type="ARBA" id="ARBA00006243"/>
    </source>
</evidence>
<dbReference type="InterPro" id="IPR036921">
    <property type="entry name" value="PurM-like_N_sf"/>
</dbReference>
<dbReference type="Proteomes" id="UP000029980">
    <property type="component" value="Chromosome"/>
</dbReference>
<feature type="domain" description="PurM-like C-terminal" evidence="3">
    <location>
        <begin position="148"/>
        <end position="301"/>
    </location>
</feature>